<feature type="domain" description="Sulfatase N-terminal" evidence="8">
    <location>
        <begin position="28"/>
        <end position="88"/>
    </location>
</feature>
<dbReference type="AlphaFoldDB" id="A0A1S6HU82"/>
<evidence type="ECO:0000256" key="5">
    <source>
        <dbReference type="ARBA" id="ARBA00022801"/>
    </source>
</evidence>
<feature type="chain" id="PRO_5012051692" evidence="7">
    <location>
        <begin position="25"/>
        <end position="91"/>
    </location>
</feature>
<dbReference type="EMBL" id="CP014782">
    <property type="protein sequence ID" value="AQS39127.1"/>
    <property type="molecule type" value="Genomic_DNA"/>
</dbReference>
<feature type="signal peptide" evidence="7">
    <location>
        <begin position="1"/>
        <end position="24"/>
    </location>
</feature>
<accession>A0A1S6HU82</accession>
<evidence type="ECO:0000259" key="8">
    <source>
        <dbReference type="Pfam" id="PF00884"/>
    </source>
</evidence>
<keyword evidence="5" id="KW-0378">Hydrolase</keyword>
<dbReference type="Pfam" id="PF00884">
    <property type="entry name" value="Sulfatase"/>
    <property type="match status" value="1"/>
</dbReference>
<evidence type="ECO:0000256" key="4">
    <source>
        <dbReference type="ARBA" id="ARBA00022729"/>
    </source>
</evidence>
<evidence type="ECO:0000256" key="1">
    <source>
        <dbReference type="ARBA" id="ARBA00001913"/>
    </source>
</evidence>
<dbReference type="GO" id="GO:0004065">
    <property type="term" value="F:arylsulfatase activity"/>
    <property type="evidence" value="ECO:0007669"/>
    <property type="project" value="TreeGrafter"/>
</dbReference>
<dbReference type="Proteomes" id="UP000189545">
    <property type="component" value="Chromosome"/>
</dbReference>
<dbReference type="PROSITE" id="PS00523">
    <property type="entry name" value="SULFATASE_1"/>
    <property type="match status" value="1"/>
</dbReference>
<evidence type="ECO:0000256" key="2">
    <source>
        <dbReference type="ARBA" id="ARBA00008779"/>
    </source>
</evidence>
<evidence type="ECO:0000256" key="7">
    <source>
        <dbReference type="SAM" id="SignalP"/>
    </source>
</evidence>
<evidence type="ECO:0000256" key="6">
    <source>
        <dbReference type="ARBA" id="ARBA00022837"/>
    </source>
</evidence>
<keyword evidence="4 7" id="KW-0732">Signal</keyword>
<dbReference type="STRING" id="225848.Sps_04012"/>
<reference evidence="9 10" key="1">
    <citation type="submission" date="2016-03" db="EMBL/GenBank/DDBJ databases">
        <title>Complete genome sequence of Shewanella psychrophila WP2, a deep sea bacterium isolated from west Pacific sediment.</title>
        <authorList>
            <person name="Xu G."/>
            <person name="Jian H."/>
        </authorList>
    </citation>
    <scope>NUCLEOTIDE SEQUENCE [LARGE SCALE GENOMIC DNA]</scope>
    <source>
        <strain evidence="9 10">WP2</strain>
    </source>
</reference>
<keyword evidence="6" id="KW-0106">Calcium</keyword>
<proteinExistence type="inferred from homology"/>
<evidence type="ECO:0000313" key="9">
    <source>
        <dbReference type="EMBL" id="AQS39127.1"/>
    </source>
</evidence>
<dbReference type="InterPro" id="IPR017850">
    <property type="entry name" value="Alkaline_phosphatase_core_sf"/>
</dbReference>
<dbReference type="PANTHER" id="PTHR42693">
    <property type="entry name" value="ARYLSULFATASE FAMILY MEMBER"/>
    <property type="match status" value="1"/>
</dbReference>
<name>A0A1S6HU82_9GAMM</name>
<dbReference type="RefSeq" id="WP_077754078.1">
    <property type="nucleotide sequence ID" value="NZ_CP014782.1"/>
</dbReference>
<comment type="cofactor">
    <cofactor evidence="1">
        <name>Ca(2+)</name>
        <dbReference type="ChEBI" id="CHEBI:29108"/>
    </cofactor>
</comment>
<comment type="similarity">
    <text evidence="2">Belongs to the sulfatase family.</text>
</comment>
<dbReference type="KEGG" id="spsw:Sps_04012"/>
<keyword evidence="3" id="KW-0479">Metal-binding</keyword>
<organism evidence="9 10">
    <name type="scientific">Shewanella psychrophila</name>
    <dbReference type="NCBI Taxonomy" id="225848"/>
    <lineage>
        <taxon>Bacteria</taxon>
        <taxon>Pseudomonadati</taxon>
        <taxon>Pseudomonadota</taxon>
        <taxon>Gammaproteobacteria</taxon>
        <taxon>Alteromonadales</taxon>
        <taxon>Shewanellaceae</taxon>
        <taxon>Shewanella</taxon>
    </lineage>
</organism>
<sequence>MKFKKSLITTLVGMSLLGGNIALAEEQPNLVIFYVDDLGYGDLANYGHPILKTPNIDKLAAAGIKYTQYYSPAPLCSPSRAGMLTGRTDEV</sequence>
<gene>
    <name evidence="9" type="ORF">Sps_04012</name>
</gene>
<dbReference type="PANTHER" id="PTHR42693:SF42">
    <property type="entry name" value="ARYLSULFATASE G"/>
    <property type="match status" value="1"/>
</dbReference>
<dbReference type="InterPro" id="IPR024607">
    <property type="entry name" value="Sulfatase_CS"/>
</dbReference>
<dbReference type="SUPFAM" id="SSF53649">
    <property type="entry name" value="Alkaline phosphatase-like"/>
    <property type="match status" value="1"/>
</dbReference>
<evidence type="ECO:0000256" key="3">
    <source>
        <dbReference type="ARBA" id="ARBA00022723"/>
    </source>
</evidence>
<evidence type="ECO:0000313" key="10">
    <source>
        <dbReference type="Proteomes" id="UP000189545"/>
    </source>
</evidence>
<keyword evidence="10" id="KW-1185">Reference proteome</keyword>
<dbReference type="InterPro" id="IPR000917">
    <property type="entry name" value="Sulfatase_N"/>
</dbReference>
<dbReference type="GO" id="GO:0046872">
    <property type="term" value="F:metal ion binding"/>
    <property type="evidence" value="ECO:0007669"/>
    <property type="project" value="UniProtKB-KW"/>
</dbReference>
<dbReference type="Gene3D" id="3.40.720.10">
    <property type="entry name" value="Alkaline Phosphatase, subunit A"/>
    <property type="match status" value="1"/>
</dbReference>
<dbReference type="OrthoDB" id="9803751at2"/>
<dbReference type="InterPro" id="IPR050738">
    <property type="entry name" value="Sulfatase"/>
</dbReference>
<protein>
    <submittedName>
        <fullName evidence="9">Sulfatase</fullName>
    </submittedName>
</protein>